<evidence type="ECO:0000313" key="4">
    <source>
        <dbReference type="Proteomes" id="UP000663832"/>
    </source>
</evidence>
<name>A0A815XRC9_9BILA</name>
<dbReference type="CDD" id="cd05819">
    <property type="entry name" value="NHL"/>
    <property type="match status" value="1"/>
</dbReference>
<evidence type="ECO:0000313" key="5">
    <source>
        <dbReference type="Proteomes" id="UP000663877"/>
    </source>
</evidence>
<dbReference type="EMBL" id="CAJNOI010005201">
    <property type="protein sequence ID" value="CAF1561440.1"/>
    <property type="molecule type" value="Genomic_DNA"/>
</dbReference>
<dbReference type="InterPro" id="IPR011042">
    <property type="entry name" value="6-blade_b-propeller_TolB-like"/>
</dbReference>
<evidence type="ECO:0000313" key="2">
    <source>
        <dbReference type="EMBL" id="CAF1561440.1"/>
    </source>
</evidence>
<keyword evidence="1" id="KW-0677">Repeat</keyword>
<dbReference type="Gene3D" id="2.120.10.30">
    <property type="entry name" value="TolB, C-terminal domain"/>
    <property type="match status" value="1"/>
</dbReference>
<protein>
    <submittedName>
        <fullName evidence="2">Uncharacterized protein</fullName>
    </submittedName>
</protein>
<organism evidence="2 5">
    <name type="scientific">Adineta steineri</name>
    <dbReference type="NCBI Taxonomy" id="433720"/>
    <lineage>
        <taxon>Eukaryota</taxon>
        <taxon>Metazoa</taxon>
        <taxon>Spiralia</taxon>
        <taxon>Gnathifera</taxon>
        <taxon>Rotifera</taxon>
        <taxon>Eurotatoria</taxon>
        <taxon>Bdelloidea</taxon>
        <taxon>Adinetida</taxon>
        <taxon>Adinetidae</taxon>
        <taxon>Adineta</taxon>
    </lineage>
</organism>
<dbReference type="Proteomes" id="UP000663832">
    <property type="component" value="Unassembled WGS sequence"/>
</dbReference>
<dbReference type="OrthoDB" id="342730at2759"/>
<dbReference type="EMBL" id="CAJNOM010005606">
    <property type="protein sequence ID" value="CAF1664947.1"/>
    <property type="molecule type" value="Genomic_DNA"/>
</dbReference>
<dbReference type="GO" id="GO:0008270">
    <property type="term" value="F:zinc ion binding"/>
    <property type="evidence" value="ECO:0007669"/>
    <property type="project" value="UniProtKB-KW"/>
</dbReference>
<accession>A0A815XRC9</accession>
<dbReference type="InterPro" id="IPR050952">
    <property type="entry name" value="TRIM-NHL_E3_ligases"/>
</dbReference>
<comment type="caution">
    <text evidence="2">The sequence shown here is derived from an EMBL/GenBank/DDBJ whole genome shotgun (WGS) entry which is preliminary data.</text>
</comment>
<keyword evidence="4" id="KW-1185">Reference proteome</keyword>
<dbReference type="SUPFAM" id="SSF101898">
    <property type="entry name" value="NHL repeat"/>
    <property type="match status" value="1"/>
</dbReference>
<feature type="non-terminal residue" evidence="2">
    <location>
        <position position="1"/>
    </location>
</feature>
<sequence length="362" mass="41249">DHPTDVIVDEQSHSIIIADSLNRRVIQWMNQNQQVLIQNIDCYGLAMDKNGFLYVSDRVKNVVWRWKMGEYNEGVVVAGGNGKGNQLNQLYGPTFIFVDEYQSIYVSDSDNHRVMKWKKGSKNGTIVAGGNGEGRNLIQLSSPYGVIVDNLGQIYVADRGNDRIMRWNEGKGEVAVGGNGKENQLYGPRDLSFDDEKNFYVVDLGNNRIQKFQIIFNKQQQHNTNIPAIHVHNPVSNQQKRKIETSSAWSNREETQATFIGIMCHYSFSNLFTINYAMDNSNSTWNNISVTNSNQFHWEYSHNEQQPQTSTIPNDFPLYDPCNSNTGLNIPSSTILTHIQILQVNDVDEMDALDKEIEDFKK</sequence>
<dbReference type="PANTHER" id="PTHR24104:SF25">
    <property type="entry name" value="PROTEIN LIN-41"/>
    <property type="match status" value="1"/>
</dbReference>
<evidence type="ECO:0000256" key="1">
    <source>
        <dbReference type="ARBA" id="ARBA00022737"/>
    </source>
</evidence>
<evidence type="ECO:0000313" key="3">
    <source>
        <dbReference type="EMBL" id="CAF1664947.1"/>
    </source>
</evidence>
<dbReference type="AlphaFoldDB" id="A0A815XRC9"/>
<dbReference type="Proteomes" id="UP000663877">
    <property type="component" value="Unassembled WGS sequence"/>
</dbReference>
<dbReference type="PANTHER" id="PTHR24104">
    <property type="entry name" value="E3 UBIQUITIN-PROTEIN LIGASE NHLRC1-RELATED"/>
    <property type="match status" value="1"/>
</dbReference>
<dbReference type="Pfam" id="PF01436">
    <property type="entry name" value="NHL"/>
    <property type="match status" value="1"/>
</dbReference>
<gene>
    <name evidence="2" type="ORF">BJG266_LOCUS46984</name>
    <name evidence="3" type="ORF">QVE165_LOCUS64023</name>
</gene>
<reference evidence="2" key="1">
    <citation type="submission" date="2021-02" db="EMBL/GenBank/DDBJ databases">
        <authorList>
            <person name="Nowell W R."/>
        </authorList>
    </citation>
    <scope>NUCLEOTIDE SEQUENCE</scope>
</reference>
<dbReference type="InterPro" id="IPR001258">
    <property type="entry name" value="NHL_repeat"/>
</dbReference>
<proteinExistence type="predicted"/>